<sequence length="361" mass="41453">MKRIVLAHKEKNLSIFNLLKSFIKHIAPISMLFISIGFINLWFYLKTIEQLPLLPSAISSPSALFSIFASMSIVITACLFIIILPAVFFFMLYLINKNNLRDKEIIINGTIISFILVVLGSINDGNIILGLITFLASFYFCYFIYIFYHNNIVIFLKILLQGAVINIPILITLLTINSNIVSSYQTIPIRLLILLIYAMISYIPIFTLNYIINQRNIYSRQSIKAISLGLLFIFYFIIAATPGIFTKLNYNIITYSGFNNNTKQLYKVLKENYPTGWIEENFDNSILEKNFIWVEGYAIFQNNAIALICPEKTYKNVQKYIMENITRFNNSRNSNLSDTTKCILIENKPGYKAAIKNSSNE</sequence>
<dbReference type="EMBL" id="LS483470">
    <property type="protein sequence ID" value="SQI44071.1"/>
    <property type="molecule type" value="Genomic_DNA"/>
</dbReference>
<name>A0A2X4UZ20_9GAMM</name>
<organism evidence="2 3">
    <name type="scientific">Leminorella richardii</name>
    <dbReference type="NCBI Taxonomy" id="158841"/>
    <lineage>
        <taxon>Bacteria</taxon>
        <taxon>Pseudomonadati</taxon>
        <taxon>Pseudomonadota</taxon>
        <taxon>Gammaproteobacteria</taxon>
        <taxon>Enterobacterales</taxon>
        <taxon>Budviciaceae</taxon>
        <taxon>Leminorella</taxon>
    </lineage>
</organism>
<dbReference type="AlphaFoldDB" id="A0A2X4UZ20"/>
<proteinExistence type="predicted"/>
<dbReference type="RefSeq" id="WP_111741680.1">
    <property type="nucleotide sequence ID" value="NZ_LR698987.1"/>
</dbReference>
<keyword evidence="1" id="KW-0812">Transmembrane</keyword>
<feature type="transmembrane region" description="Helical" evidence="1">
    <location>
        <begin position="65"/>
        <end position="93"/>
    </location>
</feature>
<dbReference type="KEGG" id="lri:NCTC12151_03405"/>
<evidence type="ECO:0000256" key="1">
    <source>
        <dbReference type="SAM" id="Phobius"/>
    </source>
</evidence>
<feature type="transmembrane region" description="Helical" evidence="1">
    <location>
        <begin position="188"/>
        <end position="211"/>
    </location>
</feature>
<reference evidence="2 3" key="1">
    <citation type="submission" date="2018-06" db="EMBL/GenBank/DDBJ databases">
        <authorList>
            <consortium name="Pathogen Informatics"/>
            <person name="Doyle S."/>
        </authorList>
    </citation>
    <scope>NUCLEOTIDE SEQUENCE [LARGE SCALE GENOMIC DNA]</scope>
    <source>
        <strain evidence="2 3">NCTC12151</strain>
    </source>
</reference>
<feature type="transmembrane region" description="Helical" evidence="1">
    <location>
        <begin position="223"/>
        <end position="245"/>
    </location>
</feature>
<accession>A0A2X4UZ20</accession>
<evidence type="ECO:0000313" key="3">
    <source>
        <dbReference type="Proteomes" id="UP000249005"/>
    </source>
</evidence>
<keyword evidence="3" id="KW-1185">Reference proteome</keyword>
<feature type="transmembrane region" description="Helical" evidence="1">
    <location>
        <begin position="155"/>
        <end position="176"/>
    </location>
</feature>
<dbReference type="Proteomes" id="UP000249005">
    <property type="component" value="Chromosome 1"/>
</dbReference>
<gene>
    <name evidence="2" type="ORF">NCTC12151_03405</name>
</gene>
<feature type="transmembrane region" description="Helical" evidence="1">
    <location>
        <begin position="105"/>
        <end position="122"/>
    </location>
</feature>
<dbReference type="OrthoDB" id="6629244at2"/>
<keyword evidence="1" id="KW-0472">Membrane</keyword>
<feature type="transmembrane region" description="Helical" evidence="1">
    <location>
        <begin position="21"/>
        <end position="45"/>
    </location>
</feature>
<feature type="transmembrane region" description="Helical" evidence="1">
    <location>
        <begin position="128"/>
        <end position="148"/>
    </location>
</feature>
<protein>
    <submittedName>
        <fullName evidence="2">Uncharacterized protein</fullName>
    </submittedName>
</protein>
<keyword evidence="1" id="KW-1133">Transmembrane helix</keyword>
<evidence type="ECO:0000313" key="2">
    <source>
        <dbReference type="EMBL" id="SQI44071.1"/>
    </source>
</evidence>